<dbReference type="EMBL" id="HBHT01014252">
    <property type="protein sequence ID" value="CAD9960273.1"/>
    <property type="molecule type" value="Transcribed_RNA"/>
</dbReference>
<evidence type="ECO:0000256" key="1">
    <source>
        <dbReference type="SAM" id="SignalP"/>
    </source>
</evidence>
<accession>A0A7S2Y9A8</accession>
<evidence type="ECO:0000313" key="2">
    <source>
        <dbReference type="EMBL" id="CAD9960273.1"/>
    </source>
</evidence>
<gene>
    <name evidence="2" type="ORF">APAL1065_LOCUS9554</name>
</gene>
<sequence length="127" mass="14407">MMMMMMIKSFFLGLLLLTGLSFSWSFSPISVVGRGQRSHPTILFNKKYPAGKPNTDQVDEDMAMWFEDKQGNAKKALPKPVGGRPVQLYTKQQVQEIEKKGVDPLEKLKAFGKFLTQKPQAGDKWLQ</sequence>
<protein>
    <submittedName>
        <fullName evidence="2">Uncharacterized protein</fullName>
    </submittedName>
</protein>
<organism evidence="2">
    <name type="scientific">Entomoneis paludosa</name>
    <dbReference type="NCBI Taxonomy" id="265537"/>
    <lineage>
        <taxon>Eukaryota</taxon>
        <taxon>Sar</taxon>
        <taxon>Stramenopiles</taxon>
        <taxon>Ochrophyta</taxon>
        <taxon>Bacillariophyta</taxon>
        <taxon>Bacillariophyceae</taxon>
        <taxon>Bacillariophycidae</taxon>
        <taxon>Entomoneidaceae</taxon>
        <taxon>Entomoneis</taxon>
    </lineage>
</organism>
<feature type="chain" id="PRO_5030615727" evidence="1">
    <location>
        <begin position="26"/>
        <end position="127"/>
    </location>
</feature>
<dbReference type="AlphaFoldDB" id="A0A7S2Y9A8"/>
<proteinExistence type="predicted"/>
<reference evidence="2" key="1">
    <citation type="submission" date="2021-01" db="EMBL/GenBank/DDBJ databases">
        <authorList>
            <person name="Corre E."/>
            <person name="Pelletier E."/>
            <person name="Niang G."/>
            <person name="Scheremetjew M."/>
            <person name="Finn R."/>
            <person name="Kale V."/>
            <person name="Holt S."/>
            <person name="Cochrane G."/>
            <person name="Meng A."/>
            <person name="Brown T."/>
            <person name="Cohen L."/>
        </authorList>
    </citation>
    <scope>NUCLEOTIDE SEQUENCE</scope>
    <source>
        <strain evidence="2">CCMP125</strain>
    </source>
</reference>
<keyword evidence="1" id="KW-0732">Signal</keyword>
<name>A0A7S2Y9A8_9STRA</name>
<feature type="signal peptide" evidence="1">
    <location>
        <begin position="1"/>
        <end position="25"/>
    </location>
</feature>